<keyword evidence="2" id="KW-0012">Acyltransferase</keyword>
<dbReference type="GO" id="GO:0004315">
    <property type="term" value="F:3-oxoacyl-[acyl-carrier-protein] synthase activity"/>
    <property type="evidence" value="ECO:0007669"/>
    <property type="project" value="InterPro"/>
</dbReference>
<dbReference type="InterPro" id="IPR016039">
    <property type="entry name" value="Thiolase-like"/>
</dbReference>
<evidence type="ECO:0000313" key="5">
    <source>
        <dbReference type="EMBL" id="SHE81560.1"/>
    </source>
</evidence>
<dbReference type="PANTHER" id="PTHR34069">
    <property type="entry name" value="3-OXOACYL-[ACYL-CARRIER-PROTEIN] SYNTHASE 3"/>
    <property type="match status" value="1"/>
</dbReference>
<gene>
    <name evidence="5" type="ORF">SAMN05444405_103102</name>
</gene>
<keyword evidence="6" id="KW-1185">Reference proteome</keyword>
<dbReference type="RefSeq" id="WP_073399404.1">
    <property type="nucleotide sequence ID" value="NZ_FQTV01000003.1"/>
</dbReference>
<dbReference type="GO" id="GO:0006633">
    <property type="term" value="P:fatty acid biosynthetic process"/>
    <property type="evidence" value="ECO:0007669"/>
    <property type="project" value="InterPro"/>
</dbReference>
<evidence type="ECO:0000259" key="4">
    <source>
        <dbReference type="Pfam" id="PF08545"/>
    </source>
</evidence>
<organism evidence="5 6">
    <name type="scientific">Bacteroides luti</name>
    <dbReference type="NCBI Taxonomy" id="1297750"/>
    <lineage>
        <taxon>Bacteria</taxon>
        <taxon>Pseudomonadati</taxon>
        <taxon>Bacteroidota</taxon>
        <taxon>Bacteroidia</taxon>
        <taxon>Bacteroidales</taxon>
        <taxon>Bacteroidaceae</taxon>
        <taxon>Bacteroides</taxon>
    </lineage>
</organism>
<accession>A0A1M4WK86</accession>
<proteinExistence type="predicted"/>
<dbReference type="Pfam" id="PF08545">
    <property type="entry name" value="ACP_syn_III"/>
    <property type="match status" value="1"/>
</dbReference>
<name>A0A1M4WK86_9BACE</name>
<dbReference type="InterPro" id="IPR013751">
    <property type="entry name" value="ACP_syn_III_N"/>
</dbReference>
<dbReference type="PANTHER" id="PTHR34069:SF2">
    <property type="entry name" value="BETA-KETOACYL-[ACYL-CARRIER-PROTEIN] SYNTHASE III"/>
    <property type="match status" value="1"/>
</dbReference>
<dbReference type="GO" id="GO:0044550">
    <property type="term" value="P:secondary metabolite biosynthetic process"/>
    <property type="evidence" value="ECO:0007669"/>
    <property type="project" value="TreeGrafter"/>
</dbReference>
<evidence type="ECO:0000313" key="6">
    <source>
        <dbReference type="Proteomes" id="UP000184509"/>
    </source>
</evidence>
<evidence type="ECO:0000256" key="1">
    <source>
        <dbReference type="ARBA" id="ARBA00022679"/>
    </source>
</evidence>
<dbReference type="AlphaFoldDB" id="A0A1M4WK86"/>
<dbReference type="STRING" id="1297750.SAMN05444405_103102"/>
<reference evidence="6" key="1">
    <citation type="submission" date="2016-11" db="EMBL/GenBank/DDBJ databases">
        <authorList>
            <person name="Varghese N."/>
            <person name="Submissions S."/>
        </authorList>
    </citation>
    <scope>NUCLEOTIDE SEQUENCE [LARGE SCALE GENOMIC DNA]</scope>
    <source>
        <strain evidence="6">DSM 26991</strain>
    </source>
</reference>
<evidence type="ECO:0000259" key="3">
    <source>
        <dbReference type="Pfam" id="PF08541"/>
    </source>
</evidence>
<dbReference type="Gene3D" id="3.40.47.10">
    <property type="match status" value="1"/>
</dbReference>
<dbReference type="EMBL" id="FQTV01000003">
    <property type="protein sequence ID" value="SHE81560.1"/>
    <property type="molecule type" value="Genomic_DNA"/>
</dbReference>
<dbReference type="CDD" id="cd00830">
    <property type="entry name" value="KAS_III"/>
    <property type="match status" value="1"/>
</dbReference>
<dbReference type="Proteomes" id="UP000184509">
    <property type="component" value="Unassembled WGS sequence"/>
</dbReference>
<feature type="domain" description="Beta-ketoacyl-[acyl-carrier-protein] synthase III N-terminal" evidence="4">
    <location>
        <begin position="115"/>
        <end position="192"/>
    </location>
</feature>
<keyword evidence="1" id="KW-0808">Transferase</keyword>
<sequence>MNLTFKHKKITGILTVLPKNEVKFEDEMSNYHFSESKALKLKVTMGYNKHHIVEDGVTVSDLCTFGLEYLFNQQLLAKDDIDALVLVTQSPDYFMPPTSSVIQGRAGLKQDIICMDINQGCSGYIIGLIQSFLLLDQPAINKVALLNADILSRKVSKKDHNSNPLIGDAASITIVEKSDSDETIHCNIKMDGTRYDALIIPAGGFRQPSTPETAIMEEDIDGNLRSKDNLVMKGDAVFNFMQTEVPPMVEEILQTAGVTKDEIDYYMFHQPNRFMLNKLADRLEVPREKMPSNVVGDFGNASGVSIPTAITYNLGDKLLTNRYKTCLAGFGVGLTWGSMVVELDRLKFSSIIYF</sequence>
<dbReference type="OrthoDB" id="9815506at2"/>
<evidence type="ECO:0000256" key="2">
    <source>
        <dbReference type="ARBA" id="ARBA00023315"/>
    </source>
</evidence>
<dbReference type="Pfam" id="PF08541">
    <property type="entry name" value="ACP_syn_III_C"/>
    <property type="match status" value="1"/>
</dbReference>
<dbReference type="SUPFAM" id="SSF53901">
    <property type="entry name" value="Thiolase-like"/>
    <property type="match status" value="1"/>
</dbReference>
<feature type="domain" description="Beta-ketoacyl-[acyl-carrier-protein] synthase III C-terminal" evidence="3">
    <location>
        <begin position="253"/>
        <end position="342"/>
    </location>
</feature>
<protein>
    <submittedName>
        <fullName evidence="5">3-oxoacyl-[acyl-carrier-protein] synthase-3</fullName>
    </submittedName>
</protein>
<dbReference type="InterPro" id="IPR013747">
    <property type="entry name" value="ACP_syn_III_C"/>
</dbReference>